<keyword evidence="2" id="KW-0328">Glycosyltransferase</keyword>
<reference evidence="2 3" key="1">
    <citation type="submission" date="2019-01" db="EMBL/GenBank/DDBJ databases">
        <title>Lacibacter sp. strain TTM-7.</title>
        <authorList>
            <person name="Chen W.-M."/>
        </authorList>
    </citation>
    <scope>NUCLEOTIDE SEQUENCE [LARGE SCALE GENOMIC DNA]</scope>
    <source>
        <strain evidence="2 3">TTM-7</strain>
    </source>
</reference>
<dbReference type="OrthoDB" id="664757at2"/>
<keyword evidence="2" id="KW-0808">Transferase</keyword>
<organism evidence="2 3">
    <name type="scientific">Lacibacter luteus</name>
    <dbReference type="NCBI Taxonomy" id="2508719"/>
    <lineage>
        <taxon>Bacteria</taxon>
        <taxon>Pseudomonadati</taxon>
        <taxon>Bacteroidota</taxon>
        <taxon>Chitinophagia</taxon>
        <taxon>Chitinophagales</taxon>
        <taxon>Chitinophagaceae</taxon>
        <taxon>Lacibacter</taxon>
    </lineage>
</organism>
<dbReference type="InterPro" id="IPR050137">
    <property type="entry name" value="PyrR_bifunctional"/>
</dbReference>
<dbReference type="Gene3D" id="3.40.50.2020">
    <property type="match status" value="1"/>
</dbReference>
<gene>
    <name evidence="2" type="ORF">ESA94_21265</name>
</gene>
<feature type="domain" description="Phosphoribosyltransferase" evidence="1">
    <location>
        <begin position="6"/>
        <end position="141"/>
    </location>
</feature>
<name>A0A4Q1CCZ7_9BACT</name>
<accession>A0A4Q1CCZ7</accession>
<proteinExistence type="predicted"/>
<dbReference type="EMBL" id="SDHW01000014">
    <property type="protein sequence ID" value="RXK57335.1"/>
    <property type="molecule type" value="Genomic_DNA"/>
</dbReference>
<dbReference type="InterPro" id="IPR029057">
    <property type="entry name" value="PRTase-like"/>
</dbReference>
<evidence type="ECO:0000259" key="1">
    <source>
        <dbReference type="Pfam" id="PF00156"/>
    </source>
</evidence>
<protein>
    <submittedName>
        <fullName evidence="2">Phosphoribosyltransferase</fullName>
    </submittedName>
</protein>
<dbReference type="CDD" id="cd06223">
    <property type="entry name" value="PRTases_typeI"/>
    <property type="match status" value="1"/>
</dbReference>
<dbReference type="SUPFAM" id="SSF53271">
    <property type="entry name" value="PRTase-like"/>
    <property type="match status" value="1"/>
</dbReference>
<dbReference type="PANTHER" id="PTHR11608:SF0">
    <property type="entry name" value="BIFUNCTIONAL PROTEIN PYRR"/>
    <property type="match status" value="1"/>
</dbReference>
<dbReference type="Proteomes" id="UP000290204">
    <property type="component" value="Unassembled WGS sequence"/>
</dbReference>
<sequence>MEKKYILDKDNTARKLRRLAFEIVERNYDEQQLFFAGIRQSGLTVAKLLAEQVMEISNIHVELVEVSLDKKYPVEVTLDREIGFNNQSILLIDDVANSGKTMLYALKPFLQFQPRKIQTLVLVERTHKTFPVQPDYVGLSVATTLEEHIYVELTDTEITGAYLI</sequence>
<evidence type="ECO:0000313" key="2">
    <source>
        <dbReference type="EMBL" id="RXK57335.1"/>
    </source>
</evidence>
<dbReference type="InterPro" id="IPR000836">
    <property type="entry name" value="PRTase_dom"/>
</dbReference>
<keyword evidence="3" id="KW-1185">Reference proteome</keyword>
<dbReference type="AlphaFoldDB" id="A0A4Q1CCZ7"/>
<evidence type="ECO:0000313" key="3">
    <source>
        <dbReference type="Proteomes" id="UP000290204"/>
    </source>
</evidence>
<dbReference type="Pfam" id="PF00156">
    <property type="entry name" value="Pribosyltran"/>
    <property type="match status" value="1"/>
</dbReference>
<dbReference type="GO" id="GO:0016757">
    <property type="term" value="F:glycosyltransferase activity"/>
    <property type="evidence" value="ECO:0007669"/>
    <property type="project" value="UniProtKB-KW"/>
</dbReference>
<dbReference type="PANTHER" id="PTHR11608">
    <property type="entry name" value="BIFUNCTIONAL PROTEIN PYRR"/>
    <property type="match status" value="1"/>
</dbReference>
<comment type="caution">
    <text evidence="2">The sequence shown here is derived from an EMBL/GenBank/DDBJ whole genome shotgun (WGS) entry which is preliminary data.</text>
</comment>